<evidence type="ECO:0000313" key="3">
    <source>
        <dbReference type="EMBL" id="RWS13305.1"/>
    </source>
</evidence>
<organism evidence="3 4">
    <name type="scientific">Dinothrombium tinctorium</name>
    <dbReference type="NCBI Taxonomy" id="1965070"/>
    <lineage>
        <taxon>Eukaryota</taxon>
        <taxon>Metazoa</taxon>
        <taxon>Ecdysozoa</taxon>
        <taxon>Arthropoda</taxon>
        <taxon>Chelicerata</taxon>
        <taxon>Arachnida</taxon>
        <taxon>Acari</taxon>
        <taxon>Acariformes</taxon>
        <taxon>Trombidiformes</taxon>
        <taxon>Prostigmata</taxon>
        <taxon>Anystina</taxon>
        <taxon>Parasitengona</taxon>
        <taxon>Trombidioidea</taxon>
        <taxon>Trombidiidae</taxon>
        <taxon>Dinothrombium</taxon>
    </lineage>
</organism>
<evidence type="ECO:0000313" key="1">
    <source>
        <dbReference type="EMBL" id="RWS12729.1"/>
    </source>
</evidence>
<protein>
    <submittedName>
        <fullName evidence="3">Uncharacterized protein</fullName>
    </submittedName>
</protein>
<reference evidence="3" key="2">
    <citation type="submission" date="2018-11" db="EMBL/GenBank/DDBJ databases">
        <title>Trombidioid mite genomics.</title>
        <authorList>
            <person name="Dong X."/>
        </authorList>
    </citation>
    <scope>NUCLEOTIDE SEQUENCE</scope>
    <source>
        <strain evidence="3">UoL-WK</strain>
    </source>
</reference>
<reference evidence="3 4" key="1">
    <citation type="journal article" date="2018" name="Gigascience">
        <title>Genomes of trombidid mites reveal novel predicted allergens and laterally-transferred genes associated with secondary metabolism.</title>
        <authorList>
            <person name="Dong X."/>
            <person name="Chaisiri K."/>
            <person name="Xia D."/>
            <person name="Armstrong S.D."/>
            <person name="Fang Y."/>
            <person name="Donnelly M.J."/>
            <person name="Kadowaki T."/>
            <person name="McGarry J.W."/>
            <person name="Darby A.C."/>
            <person name="Makepeace B.L."/>
        </authorList>
    </citation>
    <scope>NUCLEOTIDE SEQUENCE [LARGE SCALE GENOMIC DNA]</scope>
    <source>
        <strain evidence="3">UoL-WK</strain>
    </source>
</reference>
<gene>
    <name evidence="3" type="ORF">B4U79_00861</name>
    <name evidence="1" type="ORF">B4U79_02057</name>
    <name evidence="2" type="ORF">B4U79_05422</name>
</gene>
<dbReference type="EMBL" id="NCKU01001218">
    <property type="protein sequence ID" value="RWS12729.1"/>
    <property type="molecule type" value="Genomic_DNA"/>
</dbReference>
<dbReference type="EMBL" id="NCKU01001028">
    <property type="protein sequence ID" value="RWS13305.1"/>
    <property type="molecule type" value="Genomic_DNA"/>
</dbReference>
<dbReference type="Proteomes" id="UP000285301">
    <property type="component" value="Unassembled WGS sequence"/>
</dbReference>
<dbReference type="EMBL" id="NCKU01001217">
    <property type="protein sequence ID" value="RWS12732.1"/>
    <property type="molecule type" value="Genomic_DNA"/>
</dbReference>
<accession>A0A3S3PDZ0</accession>
<evidence type="ECO:0000313" key="4">
    <source>
        <dbReference type="Proteomes" id="UP000285301"/>
    </source>
</evidence>
<sequence length="25" mass="3065">MRKRMLRSTVFAWTKSLSGRRPNER</sequence>
<keyword evidence="4" id="KW-1185">Reference proteome</keyword>
<evidence type="ECO:0000313" key="2">
    <source>
        <dbReference type="EMBL" id="RWS12732.1"/>
    </source>
</evidence>
<dbReference type="AlphaFoldDB" id="A0A3S3PDZ0"/>
<comment type="caution">
    <text evidence="3">The sequence shown here is derived from an EMBL/GenBank/DDBJ whole genome shotgun (WGS) entry which is preliminary data.</text>
</comment>
<name>A0A3S3PDZ0_9ACAR</name>
<proteinExistence type="predicted"/>